<evidence type="ECO:0000256" key="2">
    <source>
        <dbReference type="ARBA" id="ARBA00004141"/>
    </source>
</evidence>
<evidence type="ECO:0000313" key="17">
    <source>
        <dbReference type="WBParaSite" id="nOo.2.0.1.t04000-RA"/>
    </source>
</evidence>
<dbReference type="WBParaSite" id="nOo.2.0.1.t04000-RA">
    <property type="protein sequence ID" value="nOo.2.0.1.t04000-RA"/>
    <property type="gene ID" value="nOo.2.0.1.g04000"/>
</dbReference>
<name>A0A182E7K7_ONCOC</name>
<feature type="transmembrane region" description="Helical" evidence="13">
    <location>
        <begin position="216"/>
        <end position="235"/>
    </location>
</feature>
<comment type="cofactor">
    <cofactor evidence="1">
        <name>Zn(2+)</name>
        <dbReference type="ChEBI" id="CHEBI:29105"/>
    </cofactor>
</comment>
<dbReference type="GO" id="GO:0006284">
    <property type="term" value="P:base-excision repair"/>
    <property type="evidence" value="ECO:0007669"/>
    <property type="project" value="TreeGrafter"/>
</dbReference>
<protein>
    <submittedName>
        <fullName evidence="17">AP_endonuc_2 domain-containing protein</fullName>
    </submittedName>
</protein>
<keyword evidence="9 13" id="KW-1133">Transmembrane helix</keyword>
<dbReference type="FunFam" id="3.20.20.150:FF:000001">
    <property type="entry name" value="Probable endonuclease 4"/>
    <property type="match status" value="1"/>
</dbReference>
<comment type="similarity">
    <text evidence="3">Belongs to the AP endonuclease 2 family.</text>
</comment>
<dbReference type="SMART" id="SM00518">
    <property type="entry name" value="AP2Ec"/>
    <property type="match status" value="1"/>
</dbReference>
<dbReference type="OrthoDB" id="7663182at2759"/>
<keyword evidence="11" id="KW-0234">DNA repair</keyword>
<dbReference type="EMBL" id="UYRW01000833">
    <property type="protein sequence ID" value="VDK71354.1"/>
    <property type="molecule type" value="Genomic_DNA"/>
</dbReference>
<keyword evidence="8" id="KW-0862">Zinc</keyword>
<gene>
    <name evidence="15" type="ORF">NOO_LOCUS4000</name>
</gene>
<organism evidence="17">
    <name type="scientific">Onchocerca ochengi</name>
    <name type="common">Filarial nematode worm</name>
    <dbReference type="NCBI Taxonomy" id="42157"/>
    <lineage>
        <taxon>Eukaryota</taxon>
        <taxon>Metazoa</taxon>
        <taxon>Ecdysozoa</taxon>
        <taxon>Nematoda</taxon>
        <taxon>Chromadorea</taxon>
        <taxon>Rhabditida</taxon>
        <taxon>Spirurina</taxon>
        <taxon>Spiruromorpha</taxon>
        <taxon>Filarioidea</taxon>
        <taxon>Onchocercidae</taxon>
        <taxon>Onchocerca</taxon>
    </lineage>
</organism>
<evidence type="ECO:0000259" key="14">
    <source>
        <dbReference type="Pfam" id="PF01261"/>
    </source>
</evidence>
<feature type="transmembrane region" description="Helical" evidence="13">
    <location>
        <begin position="247"/>
        <end position="264"/>
    </location>
</feature>
<dbReference type="NCBIfam" id="TIGR00587">
    <property type="entry name" value="nfo"/>
    <property type="match status" value="1"/>
</dbReference>
<evidence type="ECO:0000256" key="9">
    <source>
        <dbReference type="ARBA" id="ARBA00022989"/>
    </source>
</evidence>
<keyword evidence="4 13" id="KW-0812">Transmembrane</keyword>
<evidence type="ECO:0000256" key="1">
    <source>
        <dbReference type="ARBA" id="ARBA00001947"/>
    </source>
</evidence>
<dbReference type="GO" id="GO:0003906">
    <property type="term" value="F:DNA-(apurinic or apyrimidinic site) endonuclease activity"/>
    <property type="evidence" value="ECO:0007669"/>
    <property type="project" value="TreeGrafter"/>
</dbReference>
<dbReference type="GO" id="GO:0005634">
    <property type="term" value="C:nucleus"/>
    <property type="evidence" value="ECO:0007669"/>
    <property type="project" value="TreeGrafter"/>
</dbReference>
<feature type="transmembrane region" description="Helical" evidence="13">
    <location>
        <begin position="31"/>
        <end position="47"/>
    </location>
</feature>
<keyword evidence="16" id="KW-1185">Reference proteome</keyword>
<accession>A0A182E7K7</accession>
<dbReference type="GO" id="GO:0008081">
    <property type="term" value="F:phosphoric diester hydrolase activity"/>
    <property type="evidence" value="ECO:0007669"/>
    <property type="project" value="TreeGrafter"/>
</dbReference>
<dbReference type="GO" id="GO:0005739">
    <property type="term" value="C:mitochondrion"/>
    <property type="evidence" value="ECO:0007669"/>
    <property type="project" value="TreeGrafter"/>
</dbReference>
<dbReference type="Pfam" id="PF01261">
    <property type="entry name" value="AP_endonuc_2"/>
    <property type="match status" value="1"/>
</dbReference>
<evidence type="ECO:0000256" key="5">
    <source>
        <dbReference type="ARBA" id="ARBA00022723"/>
    </source>
</evidence>
<dbReference type="AlphaFoldDB" id="A0A182E7K7"/>
<dbReference type="NCBIfam" id="NF002199">
    <property type="entry name" value="PRK01060.1-4"/>
    <property type="match status" value="1"/>
</dbReference>
<dbReference type="InterPro" id="IPR018246">
    <property type="entry name" value="AP_endonuc_F2_Zn_BS"/>
</dbReference>
<keyword evidence="10 13" id="KW-0472">Membrane</keyword>
<dbReference type="PROSITE" id="PS51432">
    <property type="entry name" value="AP_NUCLEASE_F2_4"/>
    <property type="match status" value="1"/>
</dbReference>
<evidence type="ECO:0000313" key="16">
    <source>
        <dbReference type="Proteomes" id="UP000271087"/>
    </source>
</evidence>
<keyword evidence="5" id="KW-0479">Metal-binding</keyword>
<feature type="transmembrane region" description="Helical" evidence="13">
    <location>
        <begin position="100"/>
        <end position="124"/>
    </location>
</feature>
<evidence type="ECO:0000256" key="11">
    <source>
        <dbReference type="ARBA" id="ARBA00023204"/>
    </source>
</evidence>
<dbReference type="PANTHER" id="PTHR21445:SF0">
    <property type="entry name" value="APURINIC-APYRIMIDINIC ENDONUCLEASE"/>
    <property type="match status" value="1"/>
</dbReference>
<dbReference type="GO" id="GO:0003677">
    <property type="term" value="F:DNA binding"/>
    <property type="evidence" value="ECO:0007669"/>
    <property type="project" value="InterPro"/>
</dbReference>
<evidence type="ECO:0000313" key="15">
    <source>
        <dbReference type="EMBL" id="VDK71354.1"/>
    </source>
</evidence>
<comment type="subcellular location">
    <subcellularLocation>
        <location evidence="2">Membrane</location>
        <topology evidence="2">Multi-pass membrane protein</topology>
    </subcellularLocation>
</comment>
<dbReference type="PROSITE" id="PS00731">
    <property type="entry name" value="AP_NUCLEASE_F2_3"/>
    <property type="match status" value="1"/>
</dbReference>
<feature type="transmembrane region" description="Helical" evidence="13">
    <location>
        <begin position="363"/>
        <end position="388"/>
    </location>
</feature>
<dbReference type="PANTHER" id="PTHR21445">
    <property type="entry name" value="ENDONUCLEASE IV ENDODEOXYRIBONUCLEASE IV"/>
    <property type="match status" value="1"/>
</dbReference>
<evidence type="ECO:0000256" key="6">
    <source>
        <dbReference type="ARBA" id="ARBA00022763"/>
    </source>
</evidence>
<evidence type="ECO:0000256" key="13">
    <source>
        <dbReference type="SAM" id="Phobius"/>
    </source>
</evidence>
<feature type="domain" description="Xylose isomerase-like TIM barrel" evidence="14">
    <location>
        <begin position="694"/>
        <end position="945"/>
    </location>
</feature>
<dbReference type="Proteomes" id="UP000271087">
    <property type="component" value="Unassembled WGS sequence"/>
</dbReference>
<dbReference type="Pfam" id="PF03062">
    <property type="entry name" value="MBOAT"/>
    <property type="match status" value="1"/>
</dbReference>
<feature type="region of interest" description="Disordered" evidence="12">
    <location>
        <begin position="598"/>
        <end position="627"/>
    </location>
</feature>
<evidence type="ECO:0000256" key="12">
    <source>
        <dbReference type="SAM" id="MobiDB-lite"/>
    </source>
</evidence>
<dbReference type="InterPro" id="IPR004299">
    <property type="entry name" value="MBOAT_fam"/>
</dbReference>
<evidence type="ECO:0000256" key="10">
    <source>
        <dbReference type="ARBA" id="ARBA00023136"/>
    </source>
</evidence>
<dbReference type="CDD" id="cd00019">
    <property type="entry name" value="AP2Ec"/>
    <property type="match status" value="1"/>
</dbReference>
<reference evidence="15 16" key="2">
    <citation type="submission" date="2018-08" db="EMBL/GenBank/DDBJ databases">
        <authorList>
            <person name="Laetsch R D."/>
            <person name="Stevens L."/>
            <person name="Kumar S."/>
            <person name="Blaxter L. M."/>
        </authorList>
    </citation>
    <scope>NUCLEOTIDE SEQUENCE [LARGE SCALE GENOMIC DNA]</scope>
</reference>
<sequence>MISGSISTTYQAKINMWEALSEFLVERRDDLIYGELLIISFLFSLVMRKIRWGIVREMCSGLIGISLIYYFIGWKLLYSLLIVIFNIIINSVVKNRYLPLISFITTFVYLGFLRAIHLIGFPALVSHSNAIQLIMTLRLVGLSFEIADSRRKDETKFDPQKTRFIKEPSWWQAFLYSYNFPGLFTGPYYTYAIYRDVVDNDNIMEISVWEHIRWRLYNFAWSLPAFILLLYAFPLEMMRKDEFFNETVFYRISISFLIFLWMRCRVYSAWMVAESICVLNGIGIYPEESCPSVGKGPNRIDILKEQMNRKGTNYNSEAIRSLDICSIELNTSFRGVIRAWNRTVQFWLANYVYKRVPRSVGMLLTMSVSAFWHGIYPGYFLSFLTVPLCTLAEDNILSIVRKDPNDKLPLLFAVFWYIIRQLGFTLMASGFLLLTWRDTIRYWNSVYFHVHWIMIIVIVFSWFYKSLMISAGSKKSIKTDIKMASNKTTKVLHWLRYCDIAGMNFKYRKGTTIEHYFQEEAADLMIKKLMEQSATAEVKSAMIIMDDKEGSCDSSEHPEAMLVASSVNDLETEGNDSKKGMFKHESIQVKSRKTKNLIKKKVKKSHDNNSRVRRTRQRTKRSDSTNEIKQGINDAKKTSVSLVLERKYLAKVNFMKDNSPINPIAQKVLEAAAGSRKMLGAHVSVAGGLQQGFYNALSIGCRSFAFFVRNQRSWNSPPMKDEVVQAFRETAQKLEFPMDQIVVHGSYLINGGSCDMEILNRARACMLDECKRCEQLGIIYYNIHPGSTAGKCAREECIKIIADTLNYVMDHTEYITILIETMAGQGNTIGGKFEELQQIISLVKNKKRIGVCLDTCHIFAAGYDIRSEDRYKETFNEFENSIGLQYLRAFHINDSMGDLGSRVDRHANIGKGKLKLAAFRHLIADPRFDGLPMILETPEGDYAEEMILLYHSLNNKSLKEHKNDIRSFFSPI</sequence>
<feature type="transmembrane region" description="Helical" evidence="13">
    <location>
        <begin position="446"/>
        <end position="464"/>
    </location>
</feature>
<keyword evidence="6" id="KW-0227">DNA damage</keyword>
<dbReference type="HAMAP" id="MF_00152">
    <property type="entry name" value="Nfo"/>
    <property type="match status" value="1"/>
</dbReference>
<keyword evidence="7" id="KW-0378">Hydrolase</keyword>
<feature type="transmembrane region" description="Helical" evidence="13">
    <location>
        <begin position="408"/>
        <end position="434"/>
    </location>
</feature>
<dbReference type="GO" id="GO:0008270">
    <property type="term" value="F:zinc ion binding"/>
    <property type="evidence" value="ECO:0007669"/>
    <property type="project" value="InterPro"/>
</dbReference>
<evidence type="ECO:0000256" key="8">
    <source>
        <dbReference type="ARBA" id="ARBA00022833"/>
    </source>
</evidence>
<dbReference type="SUPFAM" id="SSF51658">
    <property type="entry name" value="Xylose isomerase-like"/>
    <property type="match status" value="1"/>
</dbReference>
<evidence type="ECO:0000256" key="4">
    <source>
        <dbReference type="ARBA" id="ARBA00022692"/>
    </source>
</evidence>
<dbReference type="InterPro" id="IPR013022">
    <property type="entry name" value="Xyl_isomerase-like_TIM-brl"/>
</dbReference>
<dbReference type="PROSITE" id="PS00730">
    <property type="entry name" value="AP_NUCLEASE_F2_2"/>
    <property type="match status" value="1"/>
</dbReference>
<dbReference type="Gene3D" id="3.20.20.150">
    <property type="entry name" value="Divalent-metal-dependent TIM barrel enzymes"/>
    <property type="match status" value="1"/>
</dbReference>
<evidence type="ECO:0000256" key="7">
    <source>
        <dbReference type="ARBA" id="ARBA00022801"/>
    </source>
</evidence>
<proteinExistence type="inferred from homology"/>
<dbReference type="GO" id="GO:0016020">
    <property type="term" value="C:membrane"/>
    <property type="evidence" value="ECO:0007669"/>
    <property type="project" value="UniProtKB-SubCell"/>
</dbReference>
<evidence type="ECO:0000256" key="3">
    <source>
        <dbReference type="ARBA" id="ARBA00005340"/>
    </source>
</evidence>
<dbReference type="STRING" id="42157.A0A182E7K7"/>
<dbReference type="InterPro" id="IPR001719">
    <property type="entry name" value="AP_endonuc_2"/>
</dbReference>
<reference evidence="17" key="1">
    <citation type="submission" date="2016-06" db="UniProtKB">
        <authorList>
            <consortium name="WormBaseParasite"/>
        </authorList>
    </citation>
    <scope>IDENTIFICATION</scope>
</reference>
<dbReference type="InterPro" id="IPR036237">
    <property type="entry name" value="Xyl_isomerase-like_sf"/>
</dbReference>